<dbReference type="PANTHER" id="PTHR33744:SF1">
    <property type="entry name" value="DNA-BINDING TRANSCRIPTIONAL ACTIVATOR ADER"/>
    <property type="match status" value="1"/>
</dbReference>
<evidence type="ECO:0000256" key="1">
    <source>
        <dbReference type="SAM" id="MobiDB-lite"/>
    </source>
</evidence>
<evidence type="ECO:0000259" key="3">
    <source>
        <dbReference type="Pfam" id="PF25906"/>
    </source>
</evidence>
<dbReference type="EMBL" id="WBMS02000002">
    <property type="protein sequence ID" value="MVZ99184.1"/>
    <property type="molecule type" value="Genomic_DNA"/>
</dbReference>
<dbReference type="Pfam" id="PF13556">
    <property type="entry name" value="HTH_30"/>
    <property type="match status" value="1"/>
</dbReference>
<feature type="domain" description="PucR C-terminal helix-turn-helix" evidence="2">
    <location>
        <begin position="337"/>
        <end position="395"/>
    </location>
</feature>
<feature type="domain" description="PucR-like N-terminal" evidence="3">
    <location>
        <begin position="15"/>
        <end position="184"/>
    </location>
</feature>
<reference evidence="4" key="1">
    <citation type="submission" date="2019-12" db="EMBL/GenBank/DDBJ databases">
        <title>Actinomadura physcomitrii sp. nov., a novel actinomycete isolated from moss [Physcomitrium sphaericum (Ludw) Fuernr].</title>
        <authorList>
            <person name="Zhuang X."/>
        </authorList>
    </citation>
    <scope>NUCLEOTIDE SEQUENCE [LARGE SCALE GENOMIC DNA]</scope>
    <source>
        <strain evidence="4">LD22</strain>
    </source>
</reference>
<feature type="region of interest" description="Disordered" evidence="1">
    <location>
        <begin position="400"/>
        <end position="424"/>
    </location>
</feature>
<dbReference type="RefSeq" id="WP_151590728.1">
    <property type="nucleotide sequence ID" value="NZ_WBMS02000002.1"/>
</dbReference>
<dbReference type="Pfam" id="PF25906">
    <property type="entry name" value="PucR-like_N"/>
    <property type="match status" value="1"/>
</dbReference>
<dbReference type="InterPro" id="IPR025736">
    <property type="entry name" value="PucR_C-HTH_dom"/>
</dbReference>
<comment type="caution">
    <text evidence="4">The sequence shown here is derived from an EMBL/GenBank/DDBJ whole genome shotgun (WGS) entry which is preliminary data.</text>
</comment>
<keyword evidence="5" id="KW-1185">Reference proteome</keyword>
<dbReference type="InterPro" id="IPR042070">
    <property type="entry name" value="PucR_C-HTH_sf"/>
</dbReference>
<evidence type="ECO:0000259" key="2">
    <source>
        <dbReference type="Pfam" id="PF13556"/>
    </source>
</evidence>
<protein>
    <submittedName>
        <fullName evidence="4">PucR family transcriptional regulator</fullName>
    </submittedName>
</protein>
<dbReference type="Proteomes" id="UP000462055">
    <property type="component" value="Unassembled WGS sequence"/>
</dbReference>
<feature type="compositionally biased region" description="Pro residues" evidence="1">
    <location>
        <begin position="404"/>
        <end position="417"/>
    </location>
</feature>
<dbReference type="PANTHER" id="PTHR33744">
    <property type="entry name" value="CARBOHYDRATE DIACID REGULATOR"/>
    <property type="match status" value="1"/>
</dbReference>
<gene>
    <name evidence="4" type="ORF">F8568_002035</name>
</gene>
<dbReference type="Gene3D" id="1.10.10.2840">
    <property type="entry name" value="PucR C-terminal helix-turn-helix domain"/>
    <property type="match status" value="1"/>
</dbReference>
<dbReference type="InterPro" id="IPR058663">
    <property type="entry name" value="PucR-like_N"/>
</dbReference>
<evidence type="ECO:0000313" key="5">
    <source>
        <dbReference type="Proteomes" id="UP000462055"/>
    </source>
</evidence>
<dbReference type="InterPro" id="IPR051448">
    <property type="entry name" value="CdaR-like_regulators"/>
</dbReference>
<proteinExistence type="predicted"/>
<dbReference type="AlphaFoldDB" id="A0A6I4M4E0"/>
<name>A0A6I4M4E0_9ACTN</name>
<evidence type="ECO:0000313" key="4">
    <source>
        <dbReference type="EMBL" id="MVZ99184.1"/>
    </source>
</evidence>
<organism evidence="4 5">
    <name type="scientific">Actinomadura physcomitrii</name>
    <dbReference type="NCBI Taxonomy" id="2650748"/>
    <lineage>
        <taxon>Bacteria</taxon>
        <taxon>Bacillati</taxon>
        <taxon>Actinomycetota</taxon>
        <taxon>Actinomycetes</taxon>
        <taxon>Streptosporangiales</taxon>
        <taxon>Thermomonosporaceae</taxon>
        <taxon>Actinomadura</taxon>
    </lineage>
</organism>
<accession>A0A6I4M4E0</accession>
<sequence>MTRTLDPGGLAERSSALPPRLARIMRPELPSLAEEIVAEIRRAIPEYARPIDGPYGHVLRISVEHSLSAFVDRVAAPPGVPCVPDVNDGSAGTARMLGQYEAHEGRSMDSLQAAYRIGGQVAWRRVMKVAPRHDISSAVMSRLADALFVYLDELAAVSLEGYLEAKARPIPAMDDRRRRLLHRLVDEPDGDVAEAAEAAGWTVPAEVTLVAVEPEARCVWTALDDDVLADLECAAPHLLMPGPFTAARRAMLDAAVPGRRVAVGLTMPTGQAADSLRWARQALSLALDGVLDGEPVVLCEENLVTLWLLSDPALVEQLTRRRLGILDGMTPGQQDRLTETLRTWLVTRGTAAEIAELLHIHPQTVRYRMRKIEQTFGAELEDPEARFGIEVALRAAFLRSRRPSPGPRRPAPVPHPAPRLRRLK</sequence>